<proteinExistence type="predicted"/>
<gene>
    <name evidence="1" type="ORF">BDD16_004555</name>
</gene>
<reference evidence="1 2" key="1">
    <citation type="submission" date="2020-07" db="EMBL/GenBank/DDBJ databases">
        <title>Genomic Encyclopedia of Archaeal and Bacterial Type Strains, Phase II (KMG-II): from individual species to whole genera.</title>
        <authorList>
            <person name="Goeker M."/>
        </authorList>
    </citation>
    <scope>NUCLEOTIDE SEQUENCE [LARGE SCALE GENOMIC DNA]</scope>
    <source>
        <strain evidence="1 2">DSM 21226</strain>
    </source>
</reference>
<comment type="caution">
    <text evidence="1">The sequence shown here is derived from an EMBL/GenBank/DDBJ whole genome shotgun (WGS) entry which is preliminary data.</text>
</comment>
<dbReference type="AlphaFoldDB" id="A0A7Y9R2G3"/>
<organism evidence="1 2">
    <name type="scientific">Sphaerotilus montanus</name>
    <dbReference type="NCBI Taxonomy" id="522889"/>
    <lineage>
        <taxon>Bacteria</taxon>
        <taxon>Pseudomonadati</taxon>
        <taxon>Pseudomonadota</taxon>
        <taxon>Betaproteobacteria</taxon>
        <taxon>Burkholderiales</taxon>
        <taxon>Sphaerotilaceae</taxon>
        <taxon>Sphaerotilus</taxon>
    </lineage>
</organism>
<sequence length="95" mass="10826">MAASAQLFLCARCRVQLSHSRQVFLCFFMDARMDSFLRGHVEAFEAFGGVAQVLLYDNIRSAVLERQGDAIRFNPPLLAFAAHHRYEPRPVADQR</sequence>
<name>A0A7Y9R2G3_9BURK</name>
<dbReference type="Proteomes" id="UP000518288">
    <property type="component" value="Unassembled WGS sequence"/>
</dbReference>
<evidence type="ECO:0000313" key="1">
    <source>
        <dbReference type="EMBL" id="NYG35493.1"/>
    </source>
</evidence>
<dbReference type="PANTHER" id="PTHR35004:SF6">
    <property type="entry name" value="TRANSPOSASE"/>
    <property type="match status" value="1"/>
</dbReference>
<protein>
    <submittedName>
        <fullName evidence="1">Transposase</fullName>
    </submittedName>
</protein>
<evidence type="ECO:0000313" key="2">
    <source>
        <dbReference type="Proteomes" id="UP000518288"/>
    </source>
</evidence>
<accession>A0A7Y9R2G3</accession>
<keyword evidence="2" id="KW-1185">Reference proteome</keyword>
<dbReference type="PANTHER" id="PTHR35004">
    <property type="entry name" value="TRANSPOSASE RV3428C-RELATED"/>
    <property type="match status" value="1"/>
</dbReference>
<dbReference type="EMBL" id="JACCFH010000002">
    <property type="protein sequence ID" value="NYG35493.1"/>
    <property type="molecule type" value="Genomic_DNA"/>
</dbReference>
<dbReference type="RefSeq" id="WP_179636381.1">
    <property type="nucleotide sequence ID" value="NZ_JACCFH010000002.1"/>
</dbReference>